<comment type="caution">
    <text evidence="1">The sequence shown here is derived from an EMBL/GenBank/DDBJ whole genome shotgun (WGS) entry which is preliminary data.</text>
</comment>
<dbReference type="EMBL" id="LPBJ01000047">
    <property type="protein sequence ID" value="KVP98017.1"/>
    <property type="molecule type" value="Genomic_DNA"/>
</dbReference>
<keyword evidence="2" id="KW-1185">Reference proteome</keyword>
<protein>
    <submittedName>
        <fullName evidence="1">Uncharacterized protein</fullName>
    </submittedName>
</protein>
<name>A0AAW3MTT0_9BURK</name>
<evidence type="ECO:0000313" key="2">
    <source>
        <dbReference type="Proteomes" id="UP000056453"/>
    </source>
</evidence>
<dbReference type="AlphaFoldDB" id="A0AAW3MTT0"/>
<evidence type="ECO:0000313" key="1">
    <source>
        <dbReference type="EMBL" id="KVP98017.1"/>
    </source>
</evidence>
<proteinExistence type="predicted"/>
<reference evidence="1 2" key="1">
    <citation type="submission" date="2015-11" db="EMBL/GenBank/DDBJ databases">
        <title>Expanding the genomic diversity of Burkholderia species for the development of highly accurate diagnostics.</title>
        <authorList>
            <person name="Sahl J."/>
            <person name="Keim P."/>
            <person name="Wagner D."/>
        </authorList>
    </citation>
    <scope>NUCLEOTIDE SEQUENCE [LARGE SCALE GENOMIC DNA]</scope>
    <source>
        <strain evidence="1 2">MSMB1808WGS</strain>
    </source>
</reference>
<accession>A0AAW3MTT0</accession>
<sequence length="59" mass="6242">MRNRHNTSELAKVRSAAYDALNAARKTAEDAVDAQFADVAHAHSAAAWGAKVGFDADAE</sequence>
<dbReference type="Proteomes" id="UP000056453">
    <property type="component" value="Unassembled WGS sequence"/>
</dbReference>
<gene>
    <name evidence="1" type="ORF">WJ96_05455</name>
</gene>
<organism evidence="1 2">
    <name type="scientific">Burkholderia ubonensis</name>
    <dbReference type="NCBI Taxonomy" id="101571"/>
    <lineage>
        <taxon>Bacteria</taxon>
        <taxon>Pseudomonadati</taxon>
        <taxon>Pseudomonadota</taxon>
        <taxon>Betaproteobacteria</taxon>
        <taxon>Burkholderiales</taxon>
        <taxon>Burkholderiaceae</taxon>
        <taxon>Burkholderia</taxon>
        <taxon>Burkholderia cepacia complex</taxon>
    </lineage>
</organism>